<feature type="domain" description="U3 small nucleolar RNA-associated protein NOL7 C-terminal" evidence="3">
    <location>
        <begin position="124"/>
        <end position="186"/>
    </location>
</feature>
<keyword evidence="5" id="KW-1185">Reference proteome</keyword>
<dbReference type="PANTHER" id="PTHR32337">
    <property type="entry name" value="NUCLEOLAR PROTEIN 7"/>
    <property type="match status" value="1"/>
</dbReference>
<evidence type="ECO:0000313" key="5">
    <source>
        <dbReference type="Proteomes" id="UP000261380"/>
    </source>
</evidence>
<feature type="region of interest" description="Disordered" evidence="2">
    <location>
        <begin position="1"/>
        <end position="56"/>
    </location>
</feature>
<dbReference type="STRING" id="32473.ENSXCOP00000026734"/>
<evidence type="ECO:0000256" key="1">
    <source>
        <dbReference type="SAM" id="Coils"/>
    </source>
</evidence>
<keyword evidence="1" id="KW-0175">Coiled coil</keyword>
<reference evidence="4" key="2">
    <citation type="submission" date="2025-09" db="UniProtKB">
        <authorList>
            <consortium name="Ensembl"/>
        </authorList>
    </citation>
    <scope>IDENTIFICATION</scope>
</reference>
<evidence type="ECO:0000313" key="4">
    <source>
        <dbReference type="Ensembl" id="ENSXCOP00000026734.1"/>
    </source>
</evidence>
<sequence>MMSLPWDPTERDNMANKQRGEGTSVEKKAENKKGADDFNLALDSSDDEAPEEVTFEDSKARAVESLKLALDTARREKELLKEKRRKRQEFFQEQKVCLTFFSCIINISFLYKLGANFYAITGSYTVSTVTDRGQSDYQRQAAEDFIQSRLYGPGSCRSSNNEMLSLQNKTRADKSAAVQFVKKDWGAFKNTINEPQTML</sequence>
<dbReference type="GO" id="GO:0003723">
    <property type="term" value="F:RNA binding"/>
    <property type="evidence" value="ECO:0007669"/>
    <property type="project" value="TreeGrafter"/>
</dbReference>
<feature type="compositionally biased region" description="Acidic residues" evidence="2">
    <location>
        <begin position="44"/>
        <end position="55"/>
    </location>
</feature>
<gene>
    <name evidence="4" type="primary">NOL7</name>
</gene>
<dbReference type="PANTHER" id="PTHR32337:SF2">
    <property type="entry name" value="NUCLEOLAR PROTEIN 7"/>
    <property type="match status" value="1"/>
</dbReference>
<name>A0A3B5MQN9_9TELE</name>
<protein>
    <submittedName>
        <fullName evidence="4">Nucleolar protein 7</fullName>
    </submittedName>
</protein>
<feature type="coiled-coil region" evidence="1">
    <location>
        <begin position="63"/>
        <end position="93"/>
    </location>
</feature>
<dbReference type="GO" id="GO:0005730">
    <property type="term" value="C:nucleolus"/>
    <property type="evidence" value="ECO:0007669"/>
    <property type="project" value="TreeGrafter"/>
</dbReference>
<proteinExistence type="predicted"/>
<dbReference type="GeneTree" id="ENSGT00390000004118"/>
<evidence type="ECO:0000259" key="3">
    <source>
        <dbReference type="Pfam" id="PF08157"/>
    </source>
</evidence>
<reference evidence="4" key="1">
    <citation type="submission" date="2025-08" db="UniProtKB">
        <authorList>
            <consortium name="Ensembl"/>
        </authorList>
    </citation>
    <scope>IDENTIFICATION</scope>
</reference>
<dbReference type="AlphaFoldDB" id="A0A3B5MQN9"/>
<feature type="compositionally biased region" description="Basic and acidic residues" evidence="2">
    <location>
        <begin position="8"/>
        <end position="36"/>
    </location>
</feature>
<dbReference type="Ensembl" id="ENSXCOT00000027061.1">
    <property type="protein sequence ID" value="ENSXCOP00000026734.1"/>
    <property type="gene ID" value="ENSXCOG00000019968.1"/>
</dbReference>
<accession>A0A3B5MQN9</accession>
<dbReference type="Proteomes" id="UP000261380">
    <property type="component" value="Unplaced"/>
</dbReference>
<dbReference type="Pfam" id="PF08157">
    <property type="entry name" value="NUC129"/>
    <property type="match status" value="1"/>
</dbReference>
<dbReference type="InterPro" id="IPR012579">
    <property type="entry name" value="NOL7_C"/>
</dbReference>
<evidence type="ECO:0000256" key="2">
    <source>
        <dbReference type="SAM" id="MobiDB-lite"/>
    </source>
</evidence>
<organism evidence="4 5">
    <name type="scientific">Xiphophorus couchianus</name>
    <name type="common">Monterrey platyfish</name>
    <dbReference type="NCBI Taxonomy" id="32473"/>
    <lineage>
        <taxon>Eukaryota</taxon>
        <taxon>Metazoa</taxon>
        <taxon>Chordata</taxon>
        <taxon>Craniata</taxon>
        <taxon>Vertebrata</taxon>
        <taxon>Euteleostomi</taxon>
        <taxon>Actinopterygii</taxon>
        <taxon>Neopterygii</taxon>
        <taxon>Teleostei</taxon>
        <taxon>Neoteleostei</taxon>
        <taxon>Acanthomorphata</taxon>
        <taxon>Ovalentaria</taxon>
        <taxon>Atherinomorphae</taxon>
        <taxon>Cyprinodontiformes</taxon>
        <taxon>Poeciliidae</taxon>
        <taxon>Poeciliinae</taxon>
        <taxon>Xiphophorus</taxon>
    </lineage>
</organism>